<sequence>MAVQSKHNDRSGRVGFENDFTTDQRQRFTEVANAAFRRRRKKEELDRPFFQSAKNAALKPVLKPKKMSPSKQRQVVWIVIIGLVSLWAMYMAG</sequence>
<keyword evidence="1" id="KW-0812">Transmembrane</keyword>
<evidence type="ECO:0000313" key="3">
    <source>
        <dbReference type="Proteomes" id="UP000027219"/>
    </source>
</evidence>
<feature type="transmembrane region" description="Helical" evidence="1">
    <location>
        <begin position="75"/>
        <end position="92"/>
    </location>
</feature>
<protein>
    <submittedName>
        <fullName evidence="2">Uncharacterized protein</fullName>
    </submittedName>
</protein>
<dbReference type="EMBL" id="JFFR01000033">
    <property type="protein sequence ID" value="KDN26338.1"/>
    <property type="molecule type" value="Genomic_DNA"/>
</dbReference>
<evidence type="ECO:0000256" key="1">
    <source>
        <dbReference type="SAM" id="Phobius"/>
    </source>
</evidence>
<dbReference type="AlphaFoldDB" id="A0A066UQ58"/>
<proteinExistence type="predicted"/>
<accession>A0A066UQ58</accession>
<evidence type="ECO:0000313" key="2">
    <source>
        <dbReference type="EMBL" id="KDN26338.1"/>
    </source>
</evidence>
<reference evidence="2 3" key="1">
    <citation type="submission" date="2014-02" db="EMBL/GenBank/DDBJ databases">
        <title>Vibrio fortis Dalian14 Genome Sequencing.</title>
        <authorList>
            <person name="Wang Y."/>
            <person name="Song L."/>
            <person name="Liu G."/>
            <person name="Ding J."/>
        </authorList>
    </citation>
    <scope>NUCLEOTIDE SEQUENCE [LARGE SCALE GENOMIC DNA]</scope>
    <source>
        <strain evidence="2 3">Dalian14</strain>
    </source>
</reference>
<organism evidence="2 3">
    <name type="scientific">Vibrio fortis</name>
    <dbReference type="NCBI Taxonomy" id="212667"/>
    <lineage>
        <taxon>Bacteria</taxon>
        <taxon>Pseudomonadati</taxon>
        <taxon>Pseudomonadota</taxon>
        <taxon>Gammaproteobacteria</taxon>
        <taxon>Vibrionales</taxon>
        <taxon>Vibrionaceae</taxon>
        <taxon>Vibrio</taxon>
    </lineage>
</organism>
<name>A0A066UQ58_9VIBR</name>
<keyword evidence="1" id="KW-0472">Membrane</keyword>
<dbReference type="OrthoDB" id="5896947at2"/>
<dbReference type="Proteomes" id="UP000027219">
    <property type="component" value="Unassembled WGS sequence"/>
</dbReference>
<keyword evidence="1" id="KW-1133">Transmembrane helix</keyword>
<dbReference type="RefSeq" id="WP_032553583.1">
    <property type="nucleotide sequence ID" value="NZ_JBEEAX010000004.1"/>
</dbReference>
<comment type="caution">
    <text evidence="2">The sequence shown here is derived from an EMBL/GenBank/DDBJ whole genome shotgun (WGS) entry which is preliminary data.</text>
</comment>
<gene>
    <name evidence="2" type="ORF">VFDL14_10625</name>
</gene>
<keyword evidence="3" id="KW-1185">Reference proteome</keyword>